<dbReference type="EMBL" id="SDHZ01000001">
    <property type="protein sequence ID" value="RXK85839.1"/>
    <property type="molecule type" value="Genomic_DNA"/>
</dbReference>
<keyword evidence="3" id="KW-1185">Reference proteome</keyword>
<comment type="caution">
    <text evidence="2">The sequence shown here is derived from an EMBL/GenBank/DDBJ whole genome shotgun (WGS) entry which is preliminary data.</text>
</comment>
<feature type="signal peptide" evidence="1">
    <location>
        <begin position="1"/>
        <end position="30"/>
    </location>
</feature>
<name>A0A4Q1DBF3_9BACT</name>
<organism evidence="2 3">
    <name type="scientific">Filimonas effusa</name>
    <dbReference type="NCBI Taxonomy" id="2508721"/>
    <lineage>
        <taxon>Bacteria</taxon>
        <taxon>Pseudomonadati</taxon>
        <taxon>Bacteroidota</taxon>
        <taxon>Chitinophagia</taxon>
        <taxon>Chitinophagales</taxon>
        <taxon>Chitinophagaceae</taxon>
        <taxon>Filimonas</taxon>
    </lineage>
</organism>
<dbReference type="Proteomes" id="UP000290545">
    <property type="component" value="Unassembled WGS sequence"/>
</dbReference>
<dbReference type="RefSeq" id="WP_129001591.1">
    <property type="nucleotide sequence ID" value="NZ_SDHZ01000001.1"/>
</dbReference>
<dbReference type="OrthoDB" id="1186563at2"/>
<gene>
    <name evidence="2" type="ORF">ESB13_03240</name>
</gene>
<evidence type="ECO:0000313" key="3">
    <source>
        <dbReference type="Proteomes" id="UP000290545"/>
    </source>
</evidence>
<reference evidence="2 3" key="1">
    <citation type="submission" date="2019-01" db="EMBL/GenBank/DDBJ databases">
        <title>Filimonas sp. strain TTM-71.</title>
        <authorList>
            <person name="Chen W.-M."/>
        </authorList>
    </citation>
    <scope>NUCLEOTIDE SEQUENCE [LARGE SCALE GENOMIC DNA]</scope>
    <source>
        <strain evidence="2 3">TTM-71</strain>
    </source>
</reference>
<evidence type="ECO:0000256" key="1">
    <source>
        <dbReference type="SAM" id="SignalP"/>
    </source>
</evidence>
<dbReference type="InterPro" id="IPR019861">
    <property type="entry name" value="PorP/SprF_Bacteroidetes"/>
</dbReference>
<dbReference type="Pfam" id="PF11751">
    <property type="entry name" value="PorP_SprF"/>
    <property type="match status" value="1"/>
</dbReference>
<evidence type="ECO:0000313" key="2">
    <source>
        <dbReference type="EMBL" id="RXK85839.1"/>
    </source>
</evidence>
<feature type="chain" id="PRO_5020604693" evidence="1">
    <location>
        <begin position="31"/>
        <end position="340"/>
    </location>
</feature>
<protein>
    <submittedName>
        <fullName evidence="2">Type IX secretion system membrane protein PorP/SprF</fullName>
    </submittedName>
</protein>
<proteinExistence type="predicted"/>
<dbReference type="NCBIfam" id="TIGR03519">
    <property type="entry name" value="T9SS_PorP_fam"/>
    <property type="match status" value="1"/>
</dbReference>
<dbReference type="AlphaFoldDB" id="A0A4Q1DBF3"/>
<accession>A0A4Q1DBF3</accession>
<sequence>MRKQCSIRVRVVGGCLLLASLLVSSAELHAQVDPHFTQYYVYPSWLNPALTGIFDGKYRASAIYRNQWSNISSPFSTMGASLELTTEKNLNVGLSVLNQVAGDGGYNYTTAYGSVAYTGIRFGANETHRVVLGLQAGMIQRKFNPSKLVFFDQWNPVTGGMIPTQEMISDPSATAFDAGAGALYYDATPGKKANVFAGFSASHINQADNRFAAVINEKMPVRYTIHGGVKLWLNEQLSLTPHLLYLRQAKSEEKVIGAYAQLRATTATDLLLGLNCRLKDAFTPYVGVTHNNMVFSASYDVNTSDLGKMVKGTNSFEVTLTFFGRKKTKTPEVEFVCPRL</sequence>
<keyword evidence="1" id="KW-0732">Signal</keyword>